<dbReference type="VEuPathDB" id="VectorBase:PPAPM1_011585"/>
<reference evidence="1" key="1">
    <citation type="submission" date="2022-08" db="UniProtKB">
        <authorList>
            <consortium name="EnsemblMetazoa"/>
        </authorList>
    </citation>
    <scope>IDENTIFICATION</scope>
    <source>
        <strain evidence="1">Israel</strain>
    </source>
</reference>
<dbReference type="PANTHER" id="PTHR23167:SF46">
    <property type="entry name" value="EPS15 HOMOLOGY DOMAIN CONTAINING PROTEIN-BINDING PROTEIN 1, ISOFORM F"/>
    <property type="match status" value="1"/>
</dbReference>
<dbReference type="AlphaFoldDB" id="A0A1B0GN00"/>
<sequence length="168" mass="19246">MTYFFRRPTNLAVVWTRRSRRVASTPLPWEPDMMNPLVGQIQWPVPDNHTISVTLFKDPRTHELEDKDWTFVVEDMRKKRVLASASINMRKYASIESTQQSFTLTLKPVSRKITSADLELTLSCVFLREGKATDEDMQSIVSLMSVNNNSDVAPLDDLEDIPDLESSV</sequence>
<dbReference type="Pfam" id="PF10358">
    <property type="entry name" value="NT-C2"/>
    <property type="match status" value="1"/>
</dbReference>
<evidence type="ECO:0000313" key="2">
    <source>
        <dbReference type="Proteomes" id="UP000092462"/>
    </source>
</evidence>
<dbReference type="VEuPathDB" id="VectorBase:PPAI004053"/>
<dbReference type="Proteomes" id="UP000092462">
    <property type="component" value="Unassembled WGS sequence"/>
</dbReference>
<dbReference type="InterPro" id="IPR019448">
    <property type="entry name" value="NT-C2"/>
</dbReference>
<proteinExistence type="predicted"/>
<protein>
    <submittedName>
        <fullName evidence="1">Uncharacterized protein</fullName>
    </submittedName>
</protein>
<dbReference type="InterPro" id="IPR050540">
    <property type="entry name" value="F-actin_Monoox_Mical"/>
</dbReference>
<name>A0A1B0GN00_PHLPP</name>
<dbReference type="EMBL" id="AJVK01027864">
    <property type="status" value="NOT_ANNOTATED_CDS"/>
    <property type="molecule type" value="Genomic_DNA"/>
</dbReference>
<accession>A0A1B0GN00</accession>
<dbReference type="EnsemblMetazoa" id="PPAI004053-RA">
    <property type="protein sequence ID" value="PPAI004053-PA"/>
    <property type="gene ID" value="PPAI004053"/>
</dbReference>
<dbReference type="PROSITE" id="PS51840">
    <property type="entry name" value="C2_NT"/>
    <property type="match status" value="1"/>
</dbReference>
<evidence type="ECO:0000313" key="1">
    <source>
        <dbReference type="EnsemblMetazoa" id="PPAI004053-PA"/>
    </source>
</evidence>
<dbReference type="PANTHER" id="PTHR23167">
    <property type="entry name" value="CALPONIN HOMOLOGY DOMAIN-CONTAINING PROTEIN DDB_G0272472-RELATED"/>
    <property type="match status" value="1"/>
</dbReference>
<keyword evidence="2" id="KW-1185">Reference proteome</keyword>
<organism evidence="1 2">
    <name type="scientific">Phlebotomus papatasi</name>
    <name type="common">Sandfly</name>
    <dbReference type="NCBI Taxonomy" id="29031"/>
    <lineage>
        <taxon>Eukaryota</taxon>
        <taxon>Metazoa</taxon>
        <taxon>Ecdysozoa</taxon>
        <taxon>Arthropoda</taxon>
        <taxon>Hexapoda</taxon>
        <taxon>Insecta</taxon>
        <taxon>Pterygota</taxon>
        <taxon>Neoptera</taxon>
        <taxon>Endopterygota</taxon>
        <taxon>Diptera</taxon>
        <taxon>Nematocera</taxon>
        <taxon>Psychodoidea</taxon>
        <taxon>Psychodidae</taxon>
        <taxon>Phlebotomus</taxon>
        <taxon>Phlebotomus</taxon>
    </lineage>
</organism>